<comment type="similarity">
    <text evidence="2">Belongs to the KptA/TPT1 family.</text>
</comment>
<dbReference type="EC" id="2.7.1.160" evidence="3"/>
<dbReference type="PANTHER" id="PTHR12684:SF2">
    <property type="entry name" value="TRNA 2'-PHOSPHOTRANSFERASE 1"/>
    <property type="match status" value="1"/>
</dbReference>
<keyword evidence="8" id="KW-1185">Reference proteome</keyword>
<dbReference type="Gene3D" id="3.20.170.30">
    <property type="match status" value="1"/>
</dbReference>
<evidence type="ECO:0000256" key="3">
    <source>
        <dbReference type="ARBA" id="ARBA00012007"/>
    </source>
</evidence>
<dbReference type="GO" id="GO:0006388">
    <property type="term" value="P:tRNA splicing, via endonucleolytic cleavage and ligation"/>
    <property type="evidence" value="ECO:0007669"/>
    <property type="project" value="TreeGrafter"/>
</dbReference>
<name>A0A9P4NX13_9PEZI</name>
<dbReference type="EMBL" id="MU007022">
    <property type="protein sequence ID" value="KAF2433187.1"/>
    <property type="molecule type" value="Genomic_DNA"/>
</dbReference>
<keyword evidence="4" id="KW-0808">Transferase</keyword>
<evidence type="ECO:0000313" key="8">
    <source>
        <dbReference type="Proteomes" id="UP000800235"/>
    </source>
</evidence>
<dbReference type="AlphaFoldDB" id="A0A9P4NX13"/>
<dbReference type="InterPro" id="IPR042080">
    <property type="entry name" value="RNA_2'-PTrans_N"/>
</dbReference>
<comment type="function">
    <text evidence="1">Catalyzes the last step of tRNA splicing, the transfer of the splice junction 2'-phosphate from ligated tRNA to NAD to produce ADP-ribose 1''-2'' cyclic phosphate.</text>
</comment>
<dbReference type="PANTHER" id="PTHR12684">
    <property type="entry name" value="PUTATIVE PHOSPHOTRANSFERASE"/>
    <property type="match status" value="1"/>
</dbReference>
<dbReference type="OrthoDB" id="419694at2759"/>
<keyword evidence="5" id="KW-0520">NAD</keyword>
<dbReference type="Pfam" id="PF01885">
    <property type="entry name" value="PTS_2-RNA"/>
    <property type="match status" value="1"/>
</dbReference>
<evidence type="ECO:0000313" key="7">
    <source>
        <dbReference type="EMBL" id="KAF2433187.1"/>
    </source>
</evidence>
<organism evidence="7 8">
    <name type="scientific">Tothia fuscella</name>
    <dbReference type="NCBI Taxonomy" id="1048955"/>
    <lineage>
        <taxon>Eukaryota</taxon>
        <taxon>Fungi</taxon>
        <taxon>Dikarya</taxon>
        <taxon>Ascomycota</taxon>
        <taxon>Pezizomycotina</taxon>
        <taxon>Dothideomycetes</taxon>
        <taxon>Pleosporomycetidae</taxon>
        <taxon>Venturiales</taxon>
        <taxon>Cylindrosympodiaceae</taxon>
        <taxon>Tothia</taxon>
    </lineage>
</organism>
<sequence>MARGGGGSGRAPMTREVQVSKKISWLLRHGAEKEGLKLGPGGYVNVKDVLNNRNLKSLKLSFQELRDAVTDSNKQRFSMIPISEAPQSSDATPVDDTATTSAITFEHDESDPSNYLIRANQGHSIKVEEEGLLEPITLESELPSVVVHGTDYKAWPLIVSSKGLKRMTRNHVHFASGLPAGFRSVEDLTDDGEVVPTSIEPVVSGMRHTSSILIFIDLRKALEAGFKFWKSANGVILSEGDEKGIIPIEFFLRVEERKKGLGILMKDGEVVKELPAELARGGHGGGRGGRR</sequence>
<protein>
    <recommendedName>
        <fullName evidence="3">2'-phosphotransferase</fullName>
        <ecNumber evidence="3">2.7.1.160</ecNumber>
    </recommendedName>
</protein>
<reference evidence="7" key="1">
    <citation type="journal article" date="2020" name="Stud. Mycol.">
        <title>101 Dothideomycetes genomes: a test case for predicting lifestyles and emergence of pathogens.</title>
        <authorList>
            <person name="Haridas S."/>
            <person name="Albert R."/>
            <person name="Binder M."/>
            <person name="Bloem J."/>
            <person name="Labutti K."/>
            <person name="Salamov A."/>
            <person name="Andreopoulos B."/>
            <person name="Baker S."/>
            <person name="Barry K."/>
            <person name="Bills G."/>
            <person name="Bluhm B."/>
            <person name="Cannon C."/>
            <person name="Castanera R."/>
            <person name="Culley D."/>
            <person name="Daum C."/>
            <person name="Ezra D."/>
            <person name="Gonzalez J."/>
            <person name="Henrissat B."/>
            <person name="Kuo A."/>
            <person name="Liang C."/>
            <person name="Lipzen A."/>
            <person name="Lutzoni F."/>
            <person name="Magnuson J."/>
            <person name="Mondo S."/>
            <person name="Nolan M."/>
            <person name="Ohm R."/>
            <person name="Pangilinan J."/>
            <person name="Park H.-J."/>
            <person name="Ramirez L."/>
            <person name="Alfaro M."/>
            <person name="Sun H."/>
            <person name="Tritt A."/>
            <person name="Yoshinaga Y."/>
            <person name="Zwiers L.-H."/>
            <person name="Turgeon B."/>
            <person name="Goodwin S."/>
            <person name="Spatafora J."/>
            <person name="Crous P."/>
            <person name="Grigoriev I."/>
        </authorList>
    </citation>
    <scope>NUCLEOTIDE SEQUENCE</scope>
    <source>
        <strain evidence="7">CBS 130266</strain>
    </source>
</reference>
<dbReference type="InterPro" id="IPR002745">
    <property type="entry name" value="Ptrans_KptA/Tpt1"/>
</dbReference>
<dbReference type="Proteomes" id="UP000800235">
    <property type="component" value="Unassembled WGS sequence"/>
</dbReference>
<evidence type="ECO:0000256" key="2">
    <source>
        <dbReference type="ARBA" id="ARBA00009836"/>
    </source>
</evidence>
<comment type="catalytic activity">
    <reaction evidence="6">
        <text>2'-phospho-[ligated tRNA] + NAD(+) = mature tRNA + ADP-alpha-D-ribose 1'',2''-cyclic phosphate + nicotinamide</text>
        <dbReference type="Rhea" id="RHEA:23324"/>
        <dbReference type="Rhea" id="RHEA-COMP:11106"/>
        <dbReference type="Rhea" id="RHEA-COMP:11107"/>
        <dbReference type="ChEBI" id="CHEBI:17154"/>
        <dbReference type="ChEBI" id="CHEBI:57540"/>
        <dbReference type="ChEBI" id="CHEBI:76596"/>
        <dbReference type="ChEBI" id="CHEBI:82883"/>
        <dbReference type="ChEBI" id="CHEBI:85027"/>
        <dbReference type="EC" id="2.7.1.160"/>
    </reaction>
</comment>
<dbReference type="InterPro" id="IPR042081">
    <property type="entry name" value="RNA_2'-PTrans_C"/>
</dbReference>
<dbReference type="Gene3D" id="1.10.10.970">
    <property type="entry name" value="RNA 2'-phosphotransferase, Tpt1/KptA family, N-terminal domain"/>
    <property type="match status" value="1"/>
</dbReference>
<dbReference type="GO" id="GO:0000215">
    <property type="term" value="F:tRNA 2'-phosphotransferase activity"/>
    <property type="evidence" value="ECO:0007669"/>
    <property type="project" value="UniProtKB-EC"/>
</dbReference>
<accession>A0A9P4NX13</accession>
<evidence type="ECO:0000256" key="1">
    <source>
        <dbReference type="ARBA" id="ARBA00003343"/>
    </source>
</evidence>
<dbReference type="SUPFAM" id="SSF56399">
    <property type="entry name" value="ADP-ribosylation"/>
    <property type="match status" value="1"/>
</dbReference>
<gene>
    <name evidence="7" type="ORF">EJ08DRAFT_629466</name>
</gene>
<evidence type="ECO:0000256" key="5">
    <source>
        <dbReference type="ARBA" id="ARBA00023027"/>
    </source>
</evidence>
<evidence type="ECO:0000256" key="6">
    <source>
        <dbReference type="ARBA" id="ARBA00047949"/>
    </source>
</evidence>
<comment type="caution">
    <text evidence="7">The sequence shown here is derived from an EMBL/GenBank/DDBJ whole genome shotgun (WGS) entry which is preliminary data.</text>
</comment>
<proteinExistence type="inferred from homology"/>
<evidence type="ECO:0000256" key="4">
    <source>
        <dbReference type="ARBA" id="ARBA00022679"/>
    </source>
</evidence>